<dbReference type="GO" id="GO:0016799">
    <property type="term" value="F:hydrolase activity, hydrolyzing N-glycosyl compounds"/>
    <property type="evidence" value="ECO:0007669"/>
    <property type="project" value="InterPro"/>
</dbReference>
<dbReference type="EMBL" id="DAKRPA010000086">
    <property type="protein sequence ID" value="DAZ99268.1"/>
    <property type="molecule type" value="Genomic_DNA"/>
</dbReference>
<sequence length="294" mass="31455">MALRGFREDAIVGITTVFGNVDLPQANHNVDFLLQALDRADIPVASGANRPIISKVSDERWPGHGPDGLGGVSGTVDVAHAAATVNDAVTMLIEKAREHRGELIVIALGSLTNVALAMLMDPSLVSSLKLLVVMGATSRGMGNLTPHAEFNIGCDPEAAEIVLQHCTADTLYIVPFETAISSSLKWTEFNEMFNGTDSNTKSLVRDMWQVAAKRASSFAPCDAYAVATLLDPALITSARTVHGQIHLSQDQWRGFSEWEDVASGIANQSTSSASLVSAVDREIFKRLLESLVAQ</sequence>
<comment type="caution">
    <text evidence="3">The sequence shown here is derived from an EMBL/GenBank/DDBJ whole genome shotgun (WGS) entry which is preliminary data.</text>
</comment>
<evidence type="ECO:0000313" key="4">
    <source>
        <dbReference type="Proteomes" id="UP001146120"/>
    </source>
</evidence>
<keyword evidence="4" id="KW-1185">Reference proteome</keyword>
<evidence type="ECO:0000256" key="1">
    <source>
        <dbReference type="ARBA" id="ARBA00009176"/>
    </source>
</evidence>
<dbReference type="Gene3D" id="3.90.245.10">
    <property type="entry name" value="Ribonucleoside hydrolase-like"/>
    <property type="match status" value="1"/>
</dbReference>
<evidence type="ECO:0000259" key="2">
    <source>
        <dbReference type="Pfam" id="PF01156"/>
    </source>
</evidence>
<dbReference type="Proteomes" id="UP001146120">
    <property type="component" value="Unassembled WGS sequence"/>
</dbReference>
<gene>
    <name evidence="3" type="ORF">N0F65_005436</name>
</gene>
<organism evidence="3 4">
    <name type="scientific">Lagenidium giganteum</name>
    <dbReference type="NCBI Taxonomy" id="4803"/>
    <lineage>
        <taxon>Eukaryota</taxon>
        <taxon>Sar</taxon>
        <taxon>Stramenopiles</taxon>
        <taxon>Oomycota</taxon>
        <taxon>Peronosporomycetes</taxon>
        <taxon>Pythiales</taxon>
        <taxon>Pythiaceae</taxon>
    </lineage>
</organism>
<dbReference type="InterPro" id="IPR001910">
    <property type="entry name" value="Inosine/uridine_hydrolase_dom"/>
</dbReference>
<dbReference type="PANTHER" id="PTHR46190:SF1">
    <property type="entry name" value="SI:CH211-201H21.5"/>
    <property type="match status" value="1"/>
</dbReference>
<reference evidence="3" key="2">
    <citation type="journal article" date="2023" name="Microbiol Resour">
        <title>Decontamination and Annotation of the Draft Genome Sequence of the Oomycete Lagenidium giganteum ARSEF 373.</title>
        <authorList>
            <person name="Morgan W.R."/>
            <person name="Tartar A."/>
        </authorList>
    </citation>
    <scope>NUCLEOTIDE SEQUENCE</scope>
    <source>
        <strain evidence="3">ARSEF 373</strain>
    </source>
</reference>
<dbReference type="PANTHER" id="PTHR46190">
    <property type="entry name" value="SI:CH211-201H21.5-RELATED"/>
    <property type="match status" value="1"/>
</dbReference>
<evidence type="ECO:0000313" key="3">
    <source>
        <dbReference type="EMBL" id="DAZ99268.1"/>
    </source>
</evidence>
<dbReference type="InterPro" id="IPR036452">
    <property type="entry name" value="Ribo_hydro-like"/>
</dbReference>
<proteinExistence type="inferred from homology"/>
<feature type="domain" description="Inosine/uridine-preferring nucleoside hydrolase" evidence="2">
    <location>
        <begin position="10"/>
        <end position="285"/>
    </location>
</feature>
<protein>
    <recommendedName>
        <fullName evidence="2">Inosine/uridine-preferring nucleoside hydrolase domain-containing protein</fullName>
    </recommendedName>
</protein>
<reference evidence="3" key="1">
    <citation type="submission" date="2022-11" db="EMBL/GenBank/DDBJ databases">
        <authorList>
            <person name="Morgan W.R."/>
            <person name="Tartar A."/>
        </authorList>
    </citation>
    <scope>NUCLEOTIDE SEQUENCE</scope>
    <source>
        <strain evidence="3">ARSEF 373</strain>
    </source>
</reference>
<dbReference type="SUPFAM" id="SSF53590">
    <property type="entry name" value="Nucleoside hydrolase"/>
    <property type="match status" value="1"/>
</dbReference>
<accession>A0AAV2Z0Z0</accession>
<dbReference type="Pfam" id="PF01156">
    <property type="entry name" value="IU_nuc_hydro"/>
    <property type="match status" value="1"/>
</dbReference>
<dbReference type="InterPro" id="IPR052775">
    <property type="entry name" value="IUN_hydrolase"/>
</dbReference>
<comment type="similarity">
    <text evidence="1">Belongs to the IUNH family.</text>
</comment>
<name>A0AAV2Z0Z0_9STRA</name>
<dbReference type="AlphaFoldDB" id="A0AAV2Z0Z0"/>